<proteinExistence type="inferred from homology"/>
<dbReference type="PANTHER" id="PTHR30203">
    <property type="entry name" value="OUTER MEMBRANE CATION EFFLUX PROTEIN"/>
    <property type="match status" value="1"/>
</dbReference>
<comment type="similarity">
    <text evidence="1">Belongs to the outer membrane factor (OMF) (TC 1.B.17) family.</text>
</comment>
<feature type="chain" id="PRO_5045465262" evidence="2">
    <location>
        <begin position="23"/>
        <end position="422"/>
    </location>
</feature>
<evidence type="ECO:0000256" key="2">
    <source>
        <dbReference type="SAM" id="SignalP"/>
    </source>
</evidence>
<organism evidence="3 4">
    <name type="scientific">Geoalkalibacter halelectricus</name>
    <dbReference type="NCBI Taxonomy" id="2847045"/>
    <lineage>
        <taxon>Bacteria</taxon>
        <taxon>Pseudomonadati</taxon>
        <taxon>Thermodesulfobacteriota</taxon>
        <taxon>Desulfuromonadia</taxon>
        <taxon>Desulfuromonadales</taxon>
        <taxon>Geoalkalibacteraceae</taxon>
        <taxon>Geoalkalibacter</taxon>
    </lineage>
</organism>
<dbReference type="Proteomes" id="UP001060414">
    <property type="component" value="Chromosome"/>
</dbReference>
<dbReference type="InterPro" id="IPR003423">
    <property type="entry name" value="OMP_efflux"/>
</dbReference>
<dbReference type="PANTHER" id="PTHR30203:SF24">
    <property type="entry name" value="BLR4935 PROTEIN"/>
    <property type="match status" value="1"/>
</dbReference>
<sequence>MRRILLFGFLVLILGWSSGSLAEEVPALTLDELVETALTNNPEIRADEARWQAFVHRARQAGTFEDPMLMLAIQNALVRDPLAFNRDSMTSKVIGISQMVPFFGKRELARRSAELDAETRRWGFEERKIALELMVRESWYQLFAVDRSLEIVEKNLQLLDDLAHLAETLYGVGSALQQDVLRAHLERSKMEDMRLALRQQRRSLEARLNTLAYRDPDLPIPTLPDAELLPLDMDVAQLEELAQQHRPLLRALRSEVEKTGVARDLALRENYPDFTFSFEYMQREPAMGEEGYDMYSAGISFNLPVQRERRRAMVAEADSEGRMARHELAMVRNDIRQGVADALARLERSRRQAALYQDGIIPQAGATLDASLAAYRVGRAEFMNVLDTQMALFNYERDYFEAIAEHEMARVQIEALIGTRLP</sequence>
<keyword evidence="2" id="KW-0732">Signal</keyword>
<dbReference type="SUPFAM" id="SSF56954">
    <property type="entry name" value="Outer membrane efflux proteins (OEP)"/>
    <property type="match status" value="1"/>
</dbReference>
<dbReference type="Pfam" id="PF02321">
    <property type="entry name" value="OEP"/>
    <property type="match status" value="2"/>
</dbReference>
<evidence type="ECO:0000313" key="3">
    <source>
        <dbReference type="EMBL" id="UWZ80568.1"/>
    </source>
</evidence>
<protein>
    <submittedName>
        <fullName evidence="3">TolC family protein</fullName>
    </submittedName>
</protein>
<feature type="signal peptide" evidence="2">
    <location>
        <begin position="1"/>
        <end position="22"/>
    </location>
</feature>
<reference evidence="3" key="1">
    <citation type="journal article" date="2022" name="Environ. Microbiol.">
        <title>Geoalkalibacter halelectricus SAP #1 sp. nov. possessing extracellular electron transfer and mineral#reducing capabilities from a haloalkaline environment.</title>
        <authorList>
            <person name="Yadav S."/>
            <person name="Singh R."/>
            <person name="Sundharam S.S."/>
            <person name="Chaudhary S."/>
            <person name="Krishnamurthi S."/>
            <person name="Patil S.A."/>
        </authorList>
    </citation>
    <scope>NUCLEOTIDE SEQUENCE</scope>
    <source>
        <strain evidence="3">SAP-1</strain>
    </source>
</reference>
<evidence type="ECO:0000313" key="4">
    <source>
        <dbReference type="Proteomes" id="UP001060414"/>
    </source>
</evidence>
<dbReference type="RefSeq" id="WP_260748925.1">
    <property type="nucleotide sequence ID" value="NZ_CP092109.1"/>
</dbReference>
<dbReference type="InterPro" id="IPR010131">
    <property type="entry name" value="MdtP/NodT-like"/>
</dbReference>
<evidence type="ECO:0000256" key="1">
    <source>
        <dbReference type="ARBA" id="ARBA00007613"/>
    </source>
</evidence>
<dbReference type="Gene3D" id="1.20.1600.10">
    <property type="entry name" value="Outer membrane efflux proteins (OEP)"/>
    <property type="match status" value="1"/>
</dbReference>
<gene>
    <name evidence="3" type="ORF">L9S41_03995</name>
</gene>
<dbReference type="EMBL" id="CP092109">
    <property type="protein sequence ID" value="UWZ80568.1"/>
    <property type="molecule type" value="Genomic_DNA"/>
</dbReference>
<accession>A0ABY5ZNA9</accession>
<keyword evidence="4" id="KW-1185">Reference proteome</keyword>
<name>A0ABY5ZNA9_9BACT</name>